<keyword evidence="1" id="KW-0812">Transmembrane</keyword>
<proteinExistence type="predicted"/>
<dbReference type="Proteomes" id="UP001596383">
    <property type="component" value="Unassembled WGS sequence"/>
</dbReference>
<sequence length="69" mass="7560">MGNSAPDDRMYERIDSRSDRLRLKFLLNLDRHMLTAGLALGLFGAIVGLSTLGDASFRDMMGHHPSGSP</sequence>
<feature type="transmembrane region" description="Helical" evidence="1">
    <location>
        <begin position="33"/>
        <end position="52"/>
    </location>
</feature>
<organism evidence="2 3">
    <name type="scientific">Natrinema soli</name>
    <dbReference type="NCBI Taxonomy" id="1930624"/>
    <lineage>
        <taxon>Archaea</taxon>
        <taxon>Methanobacteriati</taxon>
        <taxon>Methanobacteriota</taxon>
        <taxon>Stenosarchaea group</taxon>
        <taxon>Halobacteria</taxon>
        <taxon>Halobacteriales</taxon>
        <taxon>Natrialbaceae</taxon>
        <taxon>Natrinema</taxon>
    </lineage>
</organism>
<evidence type="ECO:0000256" key="1">
    <source>
        <dbReference type="SAM" id="Phobius"/>
    </source>
</evidence>
<gene>
    <name evidence="2" type="ORF">ACFQE6_08755</name>
</gene>
<dbReference type="AlphaFoldDB" id="A0ABD5SJC5"/>
<protein>
    <submittedName>
        <fullName evidence="2">Uncharacterized protein</fullName>
    </submittedName>
</protein>
<evidence type="ECO:0000313" key="2">
    <source>
        <dbReference type="EMBL" id="MFC6765097.1"/>
    </source>
</evidence>
<dbReference type="RefSeq" id="WP_273738133.1">
    <property type="nucleotide sequence ID" value="NZ_JAQIVI010000131.1"/>
</dbReference>
<dbReference type="EMBL" id="JBHSWV010000131">
    <property type="protein sequence ID" value="MFC6765097.1"/>
    <property type="molecule type" value="Genomic_DNA"/>
</dbReference>
<evidence type="ECO:0000313" key="3">
    <source>
        <dbReference type="Proteomes" id="UP001596383"/>
    </source>
</evidence>
<name>A0ABD5SJC5_9EURY</name>
<keyword evidence="1" id="KW-1133">Transmembrane helix</keyword>
<dbReference type="Pfam" id="PF25927">
    <property type="entry name" value="DUF7972"/>
    <property type="match status" value="1"/>
</dbReference>
<keyword evidence="1" id="KW-0472">Membrane</keyword>
<keyword evidence="3" id="KW-1185">Reference proteome</keyword>
<comment type="caution">
    <text evidence="2">The sequence shown here is derived from an EMBL/GenBank/DDBJ whole genome shotgun (WGS) entry which is preliminary data.</text>
</comment>
<accession>A0ABD5SJC5</accession>
<dbReference type="InterPro" id="IPR058278">
    <property type="entry name" value="DUF7972"/>
</dbReference>
<reference evidence="2 3" key="1">
    <citation type="journal article" date="2019" name="Int. J. Syst. Evol. Microbiol.">
        <title>The Global Catalogue of Microorganisms (GCM) 10K type strain sequencing project: providing services to taxonomists for standard genome sequencing and annotation.</title>
        <authorList>
            <consortium name="The Broad Institute Genomics Platform"/>
            <consortium name="The Broad Institute Genome Sequencing Center for Infectious Disease"/>
            <person name="Wu L."/>
            <person name="Ma J."/>
        </authorList>
    </citation>
    <scope>NUCLEOTIDE SEQUENCE [LARGE SCALE GENOMIC DNA]</scope>
    <source>
        <strain evidence="2 3">LMG 29247</strain>
    </source>
</reference>